<accession>A0A3L7K341</accession>
<dbReference type="PIRSF" id="PIRSF006060">
    <property type="entry name" value="AA_transporter"/>
    <property type="match status" value="1"/>
</dbReference>
<dbReference type="AlphaFoldDB" id="A0A3L7K341"/>
<gene>
    <name evidence="8" type="ORF">D9X91_04745</name>
</gene>
<feature type="transmembrane region" description="Helical" evidence="7">
    <location>
        <begin position="216"/>
        <end position="238"/>
    </location>
</feature>
<reference evidence="8 9" key="1">
    <citation type="submission" date="2018-10" db="EMBL/GenBank/DDBJ databases">
        <title>Falsibacillus sp. genome draft.</title>
        <authorList>
            <person name="Shi S."/>
        </authorList>
    </citation>
    <scope>NUCLEOTIDE SEQUENCE [LARGE SCALE GENOMIC DNA]</scope>
    <source>
        <strain evidence="8 9">GY 10110</strain>
    </source>
</reference>
<feature type="transmembrane region" description="Helical" evidence="7">
    <location>
        <begin position="171"/>
        <end position="196"/>
    </location>
</feature>
<dbReference type="PANTHER" id="PTHR42770">
    <property type="entry name" value="AMINO ACID TRANSPORTER-RELATED"/>
    <property type="match status" value="1"/>
</dbReference>
<evidence type="ECO:0000256" key="5">
    <source>
        <dbReference type="ARBA" id="ARBA00022989"/>
    </source>
</evidence>
<dbReference type="Gene3D" id="1.20.1740.10">
    <property type="entry name" value="Amino acid/polyamine transporter I"/>
    <property type="match status" value="1"/>
</dbReference>
<sequence>MYSYFALLIIYLPERETAMNSTSKKKLGVLGLSIISVNTILGLKNIPYAATVGPSAILFWVVAALLYFIPISLIVAELSTTYPEQGGISAWVNRAFGQKASFLCSWFYWVANFTYYPSLLLGITVNISYAINQHQIIDNNWLRTIIALTIFWSVTLLTLRGTKMSEKLAAIGTPIGLVVPVILIFGFGAISIFSGHQSATDFNAHTILPNNLSLDTVMFISTLMFAFAGMEMLGTIAGDVKNPQSTFPKAIGITSVIIGAVYILGTIAFQFVVNIKPDQTATALYLFADQVTEQFHLPFHLSQVLGICFVISIIGALSFLILNPSVMFYESGKNILQAALAKKNKSDMPANLILWQAAGVSVILLLSGFIPTISSAVNMLIFMATLAFFIPYVYLILAYIKLRKIDQSVIRPFKVKNNTLALIVAGAGLFSVVATIVLTLIPAPHTTLSQYAPLVVGPVIFGVLGLWFYQMGTRESKSLLKKAS</sequence>
<keyword evidence="3" id="KW-1003">Cell membrane</keyword>
<feature type="transmembrane region" description="Helical" evidence="7">
    <location>
        <begin position="304"/>
        <end position="329"/>
    </location>
</feature>
<dbReference type="Proteomes" id="UP000276770">
    <property type="component" value="Unassembled WGS sequence"/>
</dbReference>
<feature type="transmembrane region" description="Helical" evidence="7">
    <location>
        <begin position="420"/>
        <end position="442"/>
    </location>
</feature>
<evidence type="ECO:0000313" key="8">
    <source>
        <dbReference type="EMBL" id="RLQ97463.1"/>
    </source>
</evidence>
<evidence type="ECO:0000256" key="6">
    <source>
        <dbReference type="ARBA" id="ARBA00023136"/>
    </source>
</evidence>
<keyword evidence="5 7" id="KW-1133">Transmembrane helix</keyword>
<dbReference type="PANTHER" id="PTHR42770:SF15">
    <property type="entry name" value="GLUTAMATE_GAMMA-AMINOBUTYRATE ANTIPORTER-RELATED"/>
    <property type="match status" value="1"/>
</dbReference>
<organism evidence="8 9">
    <name type="scientific">Falsibacillus albus</name>
    <dbReference type="NCBI Taxonomy" id="2478915"/>
    <lineage>
        <taxon>Bacteria</taxon>
        <taxon>Bacillati</taxon>
        <taxon>Bacillota</taxon>
        <taxon>Bacilli</taxon>
        <taxon>Bacillales</taxon>
        <taxon>Bacillaceae</taxon>
        <taxon>Falsibacillus</taxon>
    </lineage>
</organism>
<dbReference type="Pfam" id="PF13520">
    <property type="entry name" value="AA_permease_2"/>
    <property type="match status" value="1"/>
</dbReference>
<evidence type="ECO:0000256" key="2">
    <source>
        <dbReference type="ARBA" id="ARBA00022448"/>
    </source>
</evidence>
<feature type="transmembrane region" description="Helical" evidence="7">
    <location>
        <begin position="106"/>
        <end position="129"/>
    </location>
</feature>
<feature type="transmembrane region" description="Helical" evidence="7">
    <location>
        <begin position="376"/>
        <end position="400"/>
    </location>
</feature>
<feature type="transmembrane region" description="Helical" evidence="7">
    <location>
        <begin position="141"/>
        <end position="159"/>
    </location>
</feature>
<dbReference type="GO" id="GO:0005886">
    <property type="term" value="C:plasma membrane"/>
    <property type="evidence" value="ECO:0007669"/>
    <property type="project" value="UniProtKB-SubCell"/>
</dbReference>
<evidence type="ECO:0000256" key="1">
    <source>
        <dbReference type="ARBA" id="ARBA00004651"/>
    </source>
</evidence>
<keyword evidence="4 7" id="KW-0812">Transmembrane</keyword>
<feature type="transmembrane region" description="Helical" evidence="7">
    <location>
        <begin position="350"/>
        <end position="370"/>
    </location>
</feature>
<keyword evidence="9" id="KW-1185">Reference proteome</keyword>
<protein>
    <submittedName>
        <fullName evidence="8">Amino acid permease</fullName>
    </submittedName>
</protein>
<comment type="subcellular location">
    <subcellularLocation>
        <location evidence="1">Cell membrane</location>
        <topology evidence="1">Multi-pass membrane protein</topology>
    </subcellularLocation>
</comment>
<dbReference type="GO" id="GO:0022857">
    <property type="term" value="F:transmembrane transporter activity"/>
    <property type="evidence" value="ECO:0007669"/>
    <property type="project" value="InterPro"/>
</dbReference>
<proteinExistence type="predicted"/>
<dbReference type="EMBL" id="RCVZ01000002">
    <property type="protein sequence ID" value="RLQ97463.1"/>
    <property type="molecule type" value="Genomic_DNA"/>
</dbReference>
<dbReference type="InterPro" id="IPR002293">
    <property type="entry name" value="AA/rel_permease1"/>
</dbReference>
<comment type="caution">
    <text evidence="8">The sequence shown here is derived from an EMBL/GenBank/DDBJ whole genome shotgun (WGS) entry which is preliminary data.</text>
</comment>
<name>A0A3L7K341_9BACI</name>
<keyword evidence="2" id="KW-0813">Transport</keyword>
<keyword evidence="6 7" id="KW-0472">Membrane</keyword>
<feature type="transmembrane region" description="Helical" evidence="7">
    <location>
        <begin position="250"/>
        <end position="273"/>
    </location>
</feature>
<evidence type="ECO:0000256" key="4">
    <source>
        <dbReference type="ARBA" id="ARBA00022692"/>
    </source>
</evidence>
<evidence type="ECO:0000256" key="3">
    <source>
        <dbReference type="ARBA" id="ARBA00022475"/>
    </source>
</evidence>
<evidence type="ECO:0000313" key="9">
    <source>
        <dbReference type="Proteomes" id="UP000276770"/>
    </source>
</evidence>
<feature type="transmembrane region" description="Helical" evidence="7">
    <location>
        <begin position="448"/>
        <end position="469"/>
    </location>
</feature>
<feature type="transmembrane region" description="Helical" evidence="7">
    <location>
        <begin position="27"/>
        <end position="50"/>
    </location>
</feature>
<feature type="transmembrane region" description="Helical" evidence="7">
    <location>
        <begin position="56"/>
        <end position="76"/>
    </location>
</feature>
<dbReference type="InterPro" id="IPR050367">
    <property type="entry name" value="APC_superfamily"/>
</dbReference>
<evidence type="ECO:0000256" key="7">
    <source>
        <dbReference type="SAM" id="Phobius"/>
    </source>
</evidence>